<feature type="compositionally biased region" description="Basic and acidic residues" evidence="1">
    <location>
        <begin position="41"/>
        <end position="53"/>
    </location>
</feature>
<dbReference type="InterPro" id="IPR046221">
    <property type="entry name" value="DUF6254"/>
</dbReference>
<accession>A0A4P8XKJ1</accession>
<reference evidence="2 3" key="1">
    <citation type="submission" date="2019-05" db="EMBL/GenBank/DDBJ databases">
        <authorList>
            <person name="Chen C."/>
        </authorList>
    </citation>
    <scope>NUCLEOTIDE SEQUENCE [LARGE SCALE GENOMIC DNA]</scope>
    <source>
        <strain evidence="2 3">HB172198</strain>
    </source>
</reference>
<dbReference type="Pfam" id="PF19767">
    <property type="entry name" value="DUF6254"/>
    <property type="match status" value="1"/>
</dbReference>
<name>A0A4P8XKJ1_9BACL</name>
<organism evidence="2 3">
    <name type="scientific">Paenibacillus algicola</name>
    <dbReference type="NCBI Taxonomy" id="2565926"/>
    <lineage>
        <taxon>Bacteria</taxon>
        <taxon>Bacillati</taxon>
        <taxon>Bacillota</taxon>
        <taxon>Bacilli</taxon>
        <taxon>Bacillales</taxon>
        <taxon>Paenibacillaceae</taxon>
        <taxon>Paenibacillus</taxon>
    </lineage>
</organism>
<dbReference type="EMBL" id="CP040396">
    <property type="protein sequence ID" value="QCT02905.1"/>
    <property type="molecule type" value="Genomic_DNA"/>
</dbReference>
<dbReference type="AlphaFoldDB" id="A0A4P8XKJ1"/>
<sequence length="53" mass="6142">MEVISFESIKEGTVMSQQKRRAEAAWKSRKRDQHPHGKIKSLKELASEAEKMD</sequence>
<evidence type="ECO:0000313" key="2">
    <source>
        <dbReference type="EMBL" id="QCT02905.1"/>
    </source>
</evidence>
<protein>
    <submittedName>
        <fullName evidence="2">Uncharacterized protein</fullName>
    </submittedName>
</protein>
<evidence type="ECO:0000313" key="3">
    <source>
        <dbReference type="Proteomes" id="UP000300879"/>
    </source>
</evidence>
<feature type="region of interest" description="Disordered" evidence="1">
    <location>
        <begin position="18"/>
        <end position="53"/>
    </location>
</feature>
<feature type="compositionally biased region" description="Basic residues" evidence="1">
    <location>
        <begin position="27"/>
        <end position="40"/>
    </location>
</feature>
<evidence type="ECO:0000256" key="1">
    <source>
        <dbReference type="SAM" id="MobiDB-lite"/>
    </source>
</evidence>
<dbReference type="KEGG" id="palo:E6C60_2192"/>
<keyword evidence="3" id="KW-1185">Reference proteome</keyword>
<gene>
    <name evidence="2" type="ORF">E6C60_2192</name>
</gene>
<proteinExistence type="predicted"/>
<dbReference type="Proteomes" id="UP000300879">
    <property type="component" value="Chromosome"/>
</dbReference>